<organism evidence="2 3">
    <name type="scientific">Allosphingosinicella indica</name>
    <dbReference type="NCBI Taxonomy" id="941907"/>
    <lineage>
        <taxon>Bacteria</taxon>
        <taxon>Pseudomonadati</taxon>
        <taxon>Pseudomonadota</taxon>
        <taxon>Alphaproteobacteria</taxon>
        <taxon>Sphingomonadales</taxon>
        <taxon>Sphingomonadaceae</taxon>
        <taxon>Allosphingosinicella</taxon>
    </lineage>
</organism>
<proteinExistence type="predicted"/>
<dbReference type="InterPro" id="IPR016987">
    <property type="entry name" value="UCP023238"/>
</dbReference>
<dbReference type="PIRSF" id="PIRSF032038">
    <property type="entry name" value="UCP023238"/>
    <property type="match status" value="1"/>
</dbReference>
<evidence type="ECO:0000313" key="3">
    <source>
        <dbReference type="Proteomes" id="UP000192934"/>
    </source>
</evidence>
<dbReference type="Proteomes" id="UP000192934">
    <property type="component" value="Chromosome I"/>
</dbReference>
<accession>A0A1X7GAM2</accession>
<sequence length="179" mass="19598">MSAKTIAVSTVVLAAAMAMPASAQKKPEERPAAYEALMRCRGVADSAERLACFDQATAALQTATDNREVVMVDRQQIRKTRRTLFGLALPDFNLFGGGDDEKEEDEVKQIETTVANAFVDQNGKWALKVAEGATWRQTDNNVLGRKPRPGSKIVISRSALGSYMAKIDGQPSIRVRRDQ</sequence>
<evidence type="ECO:0000313" key="2">
    <source>
        <dbReference type="EMBL" id="SMF66855.1"/>
    </source>
</evidence>
<keyword evidence="1" id="KW-0732">Signal</keyword>
<protein>
    <submittedName>
        <fullName evidence="2">Uncharacterized protein</fullName>
    </submittedName>
</protein>
<reference evidence="3" key="1">
    <citation type="submission" date="2017-04" db="EMBL/GenBank/DDBJ databases">
        <authorList>
            <person name="Varghese N."/>
            <person name="Submissions S."/>
        </authorList>
    </citation>
    <scope>NUCLEOTIDE SEQUENCE [LARGE SCALE GENOMIC DNA]</scope>
    <source>
        <strain evidence="3">Dd16</strain>
    </source>
</reference>
<dbReference type="STRING" id="941907.SAMN06295910_1444"/>
<feature type="signal peptide" evidence="1">
    <location>
        <begin position="1"/>
        <end position="23"/>
    </location>
</feature>
<name>A0A1X7GAM2_9SPHN</name>
<dbReference type="AlphaFoldDB" id="A0A1X7GAM2"/>
<dbReference type="EMBL" id="LT840185">
    <property type="protein sequence ID" value="SMF66855.1"/>
    <property type="molecule type" value="Genomic_DNA"/>
</dbReference>
<feature type="chain" id="PRO_5012530300" evidence="1">
    <location>
        <begin position="24"/>
        <end position="179"/>
    </location>
</feature>
<keyword evidence="3" id="KW-1185">Reference proteome</keyword>
<dbReference type="OrthoDB" id="7596780at2"/>
<gene>
    <name evidence="2" type="ORF">SAMN06295910_1444</name>
</gene>
<evidence type="ECO:0000256" key="1">
    <source>
        <dbReference type="SAM" id="SignalP"/>
    </source>
</evidence>
<dbReference type="RefSeq" id="WP_085218176.1">
    <property type="nucleotide sequence ID" value="NZ_LT840185.1"/>
</dbReference>